<feature type="region of interest" description="Disordered" evidence="1">
    <location>
        <begin position="16"/>
        <end position="93"/>
    </location>
</feature>
<keyword evidence="3" id="KW-1185">Reference proteome</keyword>
<comment type="caution">
    <text evidence="2">The sequence shown here is derived from an EMBL/GenBank/DDBJ whole genome shotgun (WGS) entry which is preliminary data.</text>
</comment>
<protein>
    <submittedName>
        <fullName evidence="2">Uncharacterized protein</fullName>
    </submittedName>
</protein>
<proteinExistence type="predicted"/>
<evidence type="ECO:0000313" key="3">
    <source>
        <dbReference type="Proteomes" id="UP001345963"/>
    </source>
</evidence>
<sequence length="115" mass="13063">MFCSSLKSNLSFAQISKKQTTNPSPYLHAEVHLPERKHRKEEKHLPERENLREKHLQEKPPAVESTVVPNPSETLDPTQEPPAATPPSTPAKKRLIIQLQVESGRVVSEFTQYSE</sequence>
<evidence type="ECO:0000313" key="2">
    <source>
        <dbReference type="EMBL" id="MED6241178.1"/>
    </source>
</evidence>
<accession>A0ABU7ATB0</accession>
<feature type="compositionally biased region" description="Polar residues" evidence="1">
    <location>
        <begin position="67"/>
        <end position="76"/>
    </location>
</feature>
<reference evidence="2 3" key="1">
    <citation type="submission" date="2021-07" db="EMBL/GenBank/DDBJ databases">
        <authorList>
            <person name="Palmer J.M."/>
        </authorList>
    </citation>
    <scope>NUCLEOTIDE SEQUENCE [LARGE SCALE GENOMIC DNA]</scope>
    <source>
        <strain evidence="2 3">AT_MEX2019</strain>
        <tissue evidence="2">Muscle</tissue>
    </source>
</reference>
<name>A0ABU7ATB0_9TELE</name>
<feature type="compositionally biased region" description="Basic and acidic residues" evidence="1">
    <location>
        <begin position="42"/>
        <end position="58"/>
    </location>
</feature>
<dbReference type="Proteomes" id="UP001345963">
    <property type="component" value="Unassembled WGS sequence"/>
</dbReference>
<evidence type="ECO:0000256" key="1">
    <source>
        <dbReference type="SAM" id="MobiDB-lite"/>
    </source>
</evidence>
<dbReference type="EMBL" id="JAHUTI010029621">
    <property type="protein sequence ID" value="MED6241178.1"/>
    <property type="molecule type" value="Genomic_DNA"/>
</dbReference>
<feature type="compositionally biased region" description="Pro residues" evidence="1">
    <location>
        <begin position="79"/>
        <end position="89"/>
    </location>
</feature>
<organism evidence="2 3">
    <name type="scientific">Ataeniobius toweri</name>
    <dbReference type="NCBI Taxonomy" id="208326"/>
    <lineage>
        <taxon>Eukaryota</taxon>
        <taxon>Metazoa</taxon>
        <taxon>Chordata</taxon>
        <taxon>Craniata</taxon>
        <taxon>Vertebrata</taxon>
        <taxon>Euteleostomi</taxon>
        <taxon>Actinopterygii</taxon>
        <taxon>Neopterygii</taxon>
        <taxon>Teleostei</taxon>
        <taxon>Neoteleostei</taxon>
        <taxon>Acanthomorphata</taxon>
        <taxon>Ovalentaria</taxon>
        <taxon>Atherinomorphae</taxon>
        <taxon>Cyprinodontiformes</taxon>
        <taxon>Goodeidae</taxon>
        <taxon>Ataeniobius</taxon>
    </lineage>
</organism>
<gene>
    <name evidence="2" type="ORF">ATANTOWER_001715</name>
</gene>